<feature type="region of interest" description="Disordered" evidence="1">
    <location>
        <begin position="33"/>
        <end position="63"/>
    </location>
</feature>
<protein>
    <submittedName>
        <fullName evidence="2">Uncharacterized protein</fullName>
    </submittedName>
</protein>
<evidence type="ECO:0000313" key="2">
    <source>
        <dbReference type="EMBL" id="QJA64954.1"/>
    </source>
</evidence>
<feature type="region of interest" description="Disordered" evidence="1">
    <location>
        <begin position="440"/>
        <end position="461"/>
    </location>
</feature>
<accession>A0A6M3J5H6</accession>
<dbReference type="EMBL" id="MT142516">
    <property type="protein sequence ID" value="QJA83688.1"/>
    <property type="molecule type" value="Genomic_DNA"/>
</dbReference>
<proteinExistence type="predicted"/>
<gene>
    <name evidence="3" type="ORF">MM415A00259_0013</name>
    <name evidence="2" type="ORF">MM415B00452_0055</name>
</gene>
<reference evidence="2" key="1">
    <citation type="submission" date="2020-03" db="EMBL/GenBank/DDBJ databases">
        <title>The deep terrestrial virosphere.</title>
        <authorList>
            <person name="Holmfeldt K."/>
            <person name="Nilsson E."/>
            <person name="Simone D."/>
            <person name="Lopez-Fernandez M."/>
            <person name="Wu X."/>
            <person name="de Brujin I."/>
            <person name="Lundin D."/>
            <person name="Andersson A."/>
            <person name="Bertilsson S."/>
            <person name="Dopson M."/>
        </authorList>
    </citation>
    <scope>NUCLEOTIDE SEQUENCE</scope>
    <source>
        <strain evidence="3">MM415A00259</strain>
        <strain evidence="2">MM415B00452</strain>
    </source>
</reference>
<feature type="compositionally biased region" description="Polar residues" evidence="1">
    <location>
        <begin position="96"/>
        <end position="110"/>
    </location>
</feature>
<feature type="compositionally biased region" description="Basic and acidic residues" evidence="1">
    <location>
        <begin position="80"/>
        <end position="95"/>
    </location>
</feature>
<dbReference type="EMBL" id="MT141529">
    <property type="protein sequence ID" value="QJA64954.1"/>
    <property type="molecule type" value="Genomic_DNA"/>
</dbReference>
<organism evidence="2">
    <name type="scientific">viral metagenome</name>
    <dbReference type="NCBI Taxonomy" id="1070528"/>
    <lineage>
        <taxon>unclassified sequences</taxon>
        <taxon>metagenomes</taxon>
        <taxon>organismal metagenomes</taxon>
    </lineage>
</organism>
<feature type="compositionally biased region" description="Basic and acidic residues" evidence="1">
    <location>
        <begin position="452"/>
        <end position="461"/>
    </location>
</feature>
<evidence type="ECO:0000256" key="1">
    <source>
        <dbReference type="SAM" id="MobiDB-lite"/>
    </source>
</evidence>
<name>A0A6M3J5H6_9ZZZZ</name>
<feature type="region of interest" description="Disordered" evidence="1">
    <location>
        <begin position="80"/>
        <end position="110"/>
    </location>
</feature>
<sequence length="461" mass="51599">MEKFDRTAQQKAVNKLSRFDNFSDEELYQMLKQKEQEESGKQLLSTLSSQFGERAGGGAKAPSPIDELAKIQAAQMKEAGEARALRKSEMEEEQYKQTLIDQQTKNQEAANKQRYQDYLIEKSKNPDLDYLEYIDSDATPGQATVQPEPTITPEPIPTVARSQVSSQTPQTTPIQAAQARTQPIAPNTTVQTQLPSRTIVVPDPTTGNLKEIDNPDYKEAIAQISEIGKSKIGVEKEVASKEGKDILTAQQDMRKGQTAIKATMGRWIDVAQRQYELTGTPPGPIAGFLRKLYGATKTNEFMAAFHGQLVEHAAAVGRIAIPGSRAARIISLFKKTAPTDWDTLESAAINSSASFKNAILNDMTREPWAWVPGWENLSEEQAKQEWDYLGKLEEMEMMNTLQDSADKFEVEWRNDILDQVYEVNPNLMREDYREEARIRREEKGSEGVIAPTEKDPLGLGI</sequence>
<feature type="compositionally biased region" description="Polar residues" evidence="1">
    <location>
        <begin position="42"/>
        <end position="51"/>
    </location>
</feature>
<dbReference type="AlphaFoldDB" id="A0A6M3J5H6"/>
<evidence type="ECO:0000313" key="3">
    <source>
        <dbReference type="EMBL" id="QJA83688.1"/>
    </source>
</evidence>